<protein>
    <submittedName>
        <fullName evidence="1">Uncharacterized protein</fullName>
    </submittedName>
</protein>
<dbReference type="Proteomes" id="UP000590749">
    <property type="component" value="Unassembled WGS sequence"/>
</dbReference>
<gene>
    <name evidence="1" type="ORF">FHR83_006722</name>
</gene>
<sequence length="916" mass="98179">MSDRVIDSPISITRGVLVGGRTSRGTSGTVALLNEDGWLSLHHPGSPWWPHVDAGTPVRISVRTRTVPYLTDTFTRTVASGWGTAEAVSGEGGTSWLNTSGLSVDGTAAQISCAVSNTVYTSRIFKPHRDVDVTYDVASSVVTTGGPLATGPTLRASTSNADHSWPLLEFQPDASLRWALWRRLSGSYTQLETATIPGLTYTVGTVIRVRFLLIGARLRAKAWLAAGIEPGEWTLDYTFTDAALIAGGNYFGIAAWPISTLSNPLPVSVSIDNLTITQPRYPRIEGYIADIKASYQPVDDETTHSIAVIDIGGVGTRLELRDSDAWSPMRRSIQWGDADPVAYWHCEDADRATQAASGITGQPALQVTGPVVFSFDTGEPEDTLISRYGSKNLCSVAAGARLSTAFTPSSVQNEWTVGITAQVIAALVPVSEIRMLEWSTLGTFTRWALVSTATGHEVRAYNDVAGTSTTACSTVNSVNALCGFDVQAVQAGANIDVTLLLDTVVYAAGSVAGTLGAPHAIEVNPDRANTTGSTSAFGIRWLAGHVVIHDTATASSLPYYYDDDLTLYRADQGWYREPTHLRADRVSREGRVPFRLVAEPDEVTRLNSQQEGTTPDLLVAAVEAESGGLLYEAGFGYEMLPRVARYNRAVDLTIDLATYRRTGGTDPAEVLQPQLRLKEPTIWTVQRTGGSQAMWAADAEYRKRRGNLAASKTLDLLEDGDLLGHAQWRIHLVEDARGAHYPGASIDLTANPDLIDDWLLCAPGARVQRINQPLTAGLGTVDQVAEGLSETLGRRTWVASIEGAPAEVWDVGLYDDAWLADSVSTTLVADQPATSVGAVESWQISTALLGDVWETVDVGYVWESNGEEVTVTAMGAVTGSGPYLQTATVERGANGIVKAHRAGDLIQLADPATYSL</sequence>
<dbReference type="RefSeq" id="WP_183225101.1">
    <property type="nucleotide sequence ID" value="NZ_BMPW01000020.1"/>
</dbReference>
<dbReference type="EMBL" id="JACHXF010000017">
    <property type="protein sequence ID" value="MBB3099016.1"/>
    <property type="molecule type" value="Genomic_DNA"/>
</dbReference>
<keyword evidence="2" id="KW-1185">Reference proteome</keyword>
<dbReference type="AlphaFoldDB" id="A0A7W5AMH7"/>
<name>A0A7W5AMH7_9ACTN</name>
<organism evidence="1 2">
    <name type="scientific">Actinoplanes campanulatus</name>
    <dbReference type="NCBI Taxonomy" id="113559"/>
    <lineage>
        <taxon>Bacteria</taxon>
        <taxon>Bacillati</taxon>
        <taxon>Actinomycetota</taxon>
        <taxon>Actinomycetes</taxon>
        <taxon>Micromonosporales</taxon>
        <taxon>Micromonosporaceae</taxon>
        <taxon>Actinoplanes</taxon>
    </lineage>
</organism>
<proteinExistence type="predicted"/>
<evidence type="ECO:0000313" key="2">
    <source>
        <dbReference type="Proteomes" id="UP000590749"/>
    </source>
</evidence>
<comment type="caution">
    <text evidence="1">The sequence shown here is derived from an EMBL/GenBank/DDBJ whole genome shotgun (WGS) entry which is preliminary data.</text>
</comment>
<reference evidence="1 2" key="1">
    <citation type="submission" date="2020-08" db="EMBL/GenBank/DDBJ databases">
        <title>Genomic Encyclopedia of Type Strains, Phase III (KMG-III): the genomes of soil and plant-associated and newly described type strains.</title>
        <authorList>
            <person name="Whitman W."/>
        </authorList>
    </citation>
    <scope>NUCLEOTIDE SEQUENCE [LARGE SCALE GENOMIC DNA]</scope>
    <source>
        <strain evidence="1 2">CECT 3287</strain>
    </source>
</reference>
<accession>A0A7W5AMH7</accession>
<evidence type="ECO:0000313" key="1">
    <source>
        <dbReference type="EMBL" id="MBB3099016.1"/>
    </source>
</evidence>